<evidence type="ECO:0000256" key="1">
    <source>
        <dbReference type="SAM" id="Phobius"/>
    </source>
</evidence>
<keyword evidence="1" id="KW-0812">Transmembrane</keyword>
<sequence>MHRHAQTNVRDNITNTITCCPYYFFSFQVALFAFVTNGEYFPFTHMHIFSHHHPQRCNRLPRGHRRYFGLLARTGKEKQKNKKYSRKQLPAQLPVCRIALCLIITIHLFSYVEWDE</sequence>
<proteinExistence type="predicted"/>
<keyword evidence="1" id="KW-0472">Membrane</keyword>
<protein>
    <submittedName>
        <fullName evidence="2">Uncharacterized protein</fullName>
    </submittedName>
</protein>
<feature type="transmembrane region" description="Helical" evidence="1">
    <location>
        <begin position="89"/>
        <end position="112"/>
    </location>
</feature>
<name>G0UL62_TRYCI</name>
<reference evidence="2" key="1">
    <citation type="journal article" date="2012" name="Proc. Natl. Acad. Sci. U.S.A.">
        <title>Antigenic diversity is generated by distinct evolutionary mechanisms in African trypanosome species.</title>
        <authorList>
            <person name="Jackson A.P."/>
            <person name="Berry A."/>
            <person name="Aslett M."/>
            <person name="Allison H.C."/>
            <person name="Burton P."/>
            <person name="Vavrova-Anderson J."/>
            <person name="Brown R."/>
            <person name="Browne H."/>
            <person name="Corton N."/>
            <person name="Hauser H."/>
            <person name="Gamble J."/>
            <person name="Gilderthorp R."/>
            <person name="Marcello L."/>
            <person name="McQuillan J."/>
            <person name="Otto T.D."/>
            <person name="Quail M.A."/>
            <person name="Sanders M.J."/>
            <person name="van Tonder A."/>
            <person name="Ginger M.L."/>
            <person name="Field M.C."/>
            <person name="Barry J.D."/>
            <person name="Hertz-Fowler C."/>
            <person name="Berriman M."/>
        </authorList>
    </citation>
    <scope>NUCLEOTIDE SEQUENCE</scope>
    <source>
        <strain evidence="2">IL3000</strain>
    </source>
</reference>
<accession>G0UL62</accession>
<gene>
    <name evidence="2" type="ORF">TCIL3000_4_2070</name>
</gene>
<evidence type="ECO:0000313" key="2">
    <source>
        <dbReference type="EMBL" id="CCC90117.1"/>
    </source>
</evidence>
<organism evidence="2">
    <name type="scientific">Trypanosoma congolense (strain IL3000)</name>
    <dbReference type="NCBI Taxonomy" id="1068625"/>
    <lineage>
        <taxon>Eukaryota</taxon>
        <taxon>Discoba</taxon>
        <taxon>Euglenozoa</taxon>
        <taxon>Kinetoplastea</taxon>
        <taxon>Metakinetoplastina</taxon>
        <taxon>Trypanosomatida</taxon>
        <taxon>Trypanosomatidae</taxon>
        <taxon>Trypanosoma</taxon>
        <taxon>Nannomonas</taxon>
    </lineage>
</organism>
<keyword evidence="1" id="KW-1133">Transmembrane helix</keyword>
<dbReference type="AlphaFoldDB" id="G0UL62"/>
<dbReference type="EMBL" id="HE575317">
    <property type="protein sequence ID" value="CCC90117.1"/>
    <property type="molecule type" value="Genomic_DNA"/>
</dbReference>